<reference evidence="1 2" key="1">
    <citation type="submission" date="2019-07" db="EMBL/GenBank/DDBJ databases">
        <authorList>
            <person name="Jastrzebski P J."/>
            <person name="Paukszto L."/>
            <person name="Jastrzebski P J."/>
        </authorList>
    </citation>
    <scope>NUCLEOTIDE SEQUENCE [LARGE SCALE GENOMIC DNA]</scope>
    <source>
        <strain evidence="1 2">WMS-il1</strain>
    </source>
</reference>
<dbReference type="EMBL" id="CABIJS010000666">
    <property type="protein sequence ID" value="VUZ54934.1"/>
    <property type="molecule type" value="Genomic_DNA"/>
</dbReference>
<protein>
    <submittedName>
        <fullName evidence="1">Uncharacterized protein</fullName>
    </submittedName>
</protein>
<feature type="non-terminal residue" evidence="1">
    <location>
        <position position="1"/>
    </location>
</feature>
<organism evidence="1 2">
    <name type="scientific">Hymenolepis diminuta</name>
    <name type="common">Rat tapeworm</name>
    <dbReference type="NCBI Taxonomy" id="6216"/>
    <lineage>
        <taxon>Eukaryota</taxon>
        <taxon>Metazoa</taxon>
        <taxon>Spiralia</taxon>
        <taxon>Lophotrochozoa</taxon>
        <taxon>Platyhelminthes</taxon>
        <taxon>Cestoda</taxon>
        <taxon>Eucestoda</taxon>
        <taxon>Cyclophyllidea</taxon>
        <taxon>Hymenolepididae</taxon>
        <taxon>Hymenolepis</taxon>
    </lineage>
</organism>
<dbReference type="Proteomes" id="UP000321570">
    <property type="component" value="Unassembled WGS sequence"/>
</dbReference>
<evidence type="ECO:0000313" key="2">
    <source>
        <dbReference type="Proteomes" id="UP000321570"/>
    </source>
</evidence>
<name>A0A564Z826_HYMDI</name>
<sequence length="119" mass="13002">KLHESNGSLSVIASIADVNHLYGCQGLAILSNGTRVLGELQPYVISPIMPAFLEHELQNTTVSWGEEYGINCKAGGVKSTLEIRVNGGLWPLRHIQILNDTLIECRAFNSYAEENASAY</sequence>
<gene>
    <name evidence="1" type="ORF">WMSIL1_LOCUS12944</name>
</gene>
<dbReference type="AlphaFoldDB" id="A0A564Z826"/>
<accession>A0A564Z826</accession>
<evidence type="ECO:0000313" key="1">
    <source>
        <dbReference type="EMBL" id="VUZ54934.1"/>
    </source>
</evidence>
<proteinExistence type="predicted"/>
<feature type="non-terminal residue" evidence="1">
    <location>
        <position position="119"/>
    </location>
</feature>
<keyword evidence="2" id="KW-1185">Reference proteome</keyword>